<reference evidence="4" key="2">
    <citation type="submission" date="2024-06" db="EMBL/GenBank/DDBJ databases">
        <authorList>
            <person name="Campbell A.G."/>
        </authorList>
    </citation>
    <scope>NUCLEOTIDE SEQUENCE</scope>
    <source>
        <strain evidence="4">EM17</strain>
    </source>
</reference>
<keyword evidence="6" id="KW-1185">Reference proteome</keyword>
<dbReference type="InterPro" id="IPR010234">
    <property type="entry name" value="Phasin_subfam-2"/>
</dbReference>
<dbReference type="Proteomes" id="UP001223420">
    <property type="component" value="Unassembled WGS sequence"/>
</dbReference>
<evidence type="ECO:0000313" key="5">
    <source>
        <dbReference type="Proteomes" id="UP001223420"/>
    </source>
</evidence>
<gene>
    <name evidence="4" type="ORF">ABS770_18380</name>
    <name evidence="3" type="ORF">QO001_002034</name>
</gene>
<dbReference type="EMBL" id="JBELQD010000022">
    <property type="protein sequence ID" value="MER2290237.1"/>
    <property type="molecule type" value="Genomic_DNA"/>
</dbReference>
<dbReference type="GeneID" id="90833926"/>
<proteinExistence type="predicted"/>
<evidence type="ECO:0000313" key="3">
    <source>
        <dbReference type="EMBL" id="MDQ0543108.1"/>
    </source>
</evidence>
<feature type="domain" description="Phasin" evidence="2">
    <location>
        <begin position="31"/>
        <end position="126"/>
    </location>
</feature>
<evidence type="ECO:0000313" key="6">
    <source>
        <dbReference type="Proteomes" id="UP001432995"/>
    </source>
</evidence>
<dbReference type="Pfam" id="PF09361">
    <property type="entry name" value="Phasin_2"/>
    <property type="match status" value="1"/>
</dbReference>
<accession>A0AAJ1TV61</accession>
<dbReference type="RefSeq" id="WP_007566092.1">
    <property type="nucleotide sequence ID" value="NZ_CP033231.1"/>
</dbReference>
<protein>
    <submittedName>
        <fullName evidence="3">Phasin</fullName>
    </submittedName>
</protein>
<comment type="caution">
    <text evidence="3">The sequence shown here is derived from an EMBL/GenBank/DDBJ whole genome shotgun (WGS) entry which is preliminary data.</text>
</comment>
<sequence length="162" mass="17595">MANIPSFEVPPQMRDLAETSVEQARKAFGTFIGSARRATDTLQGSTDVARTNAQDIYARSLDYAEQNVRAAFDLAQKLAAAKSFPEAMQLQAEYVRERFAAMQAQAKDLGGLTQGAFQQGAERAKAAMQQGVEETRKAVKQGQDAAQQMGQETQHAADQASH</sequence>
<organism evidence="3 5">
    <name type="scientific">Methylobacterium brachiatum</name>
    <dbReference type="NCBI Taxonomy" id="269660"/>
    <lineage>
        <taxon>Bacteria</taxon>
        <taxon>Pseudomonadati</taxon>
        <taxon>Pseudomonadota</taxon>
        <taxon>Alphaproteobacteria</taxon>
        <taxon>Hyphomicrobiales</taxon>
        <taxon>Methylobacteriaceae</taxon>
        <taxon>Methylobacterium</taxon>
    </lineage>
</organism>
<dbReference type="AlphaFoldDB" id="A0AAJ1TV61"/>
<dbReference type="NCBIfam" id="TIGR01985">
    <property type="entry name" value="phasin_2"/>
    <property type="match status" value="1"/>
</dbReference>
<evidence type="ECO:0000313" key="4">
    <source>
        <dbReference type="EMBL" id="MER2290237.1"/>
    </source>
</evidence>
<dbReference type="InterPro" id="IPR018968">
    <property type="entry name" value="Phasin"/>
</dbReference>
<name>A0AAJ1TV61_9HYPH</name>
<dbReference type="Proteomes" id="UP001432995">
    <property type="component" value="Unassembled WGS sequence"/>
</dbReference>
<dbReference type="EMBL" id="JAUSWL010000003">
    <property type="protein sequence ID" value="MDQ0543108.1"/>
    <property type="molecule type" value="Genomic_DNA"/>
</dbReference>
<evidence type="ECO:0000259" key="2">
    <source>
        <dbReference type="Pfam" id="PF09361"/>
    </source>
</evidence>
<evidence type="ECO:0000256" key="1">
    <source>
        <dbReference type="SAM" id="MobiDB-lite"/>
    </source>
</evidence>
<feature type="compositionally biased region" description="Polar residues" evidence="1">
    <location>
        <begin position="144"/>
        <end position="162"/>
    </location>
</feature>
<reference evidence="3" key="1">
    <citation type="submission" date="2023-07" db="EMBL/GenBank/DDBJ databases">
        <title>Genomic Encyclopedia of Type Strains, Phase IV (KMG-IV): sequencing the most valuable type-strain genomes for metagenomic binning, comparative biology and taxonomic classification.</title>
        <authorList>
            <person name="Goeker M."/>
        </authorList>
    </citation>
    <scope>NUCLEOTIDE SEQUENCE</scope>
    <source>
        <strain evidence="3">DSM 19569</strain>
    </source>
</reference>
<feature type="region of interest" description="Disordered" evidence="1">
    <location>
        <begin position="125"/>
        <end position="162"/>
    </location>
</feature>